<dbReference type="HOGENOM" id="CLU_039613_6_2_9"/>
<evidence type="ECO:0000256" key="2">
    <source>
        <dbReference type="ARBA" id="ARBA00023015"/>
    </source>
</evidence>
<feature type="domain" description="HTH lysR-type" evidence="5">
    <location>
        <begin position="5"/>
        <end position="62"/>
    </location>
</feature>
<dbReference type="PRINTS" id="PR00039">
    <property type="entry name" value="HTHLYSR"/>
</dbReference>
<dbReference type="OrthoDB" id="9803735at2"/>
<evidence type="ECO:0000256" key="3">
    <source>
        <dbReference type="ARBA" id="ARBA00023125"/>
    </source>
</evidence>
<dbReference type="EMBL" id="AGRJ01000008">
    <property type="protein sequence ID" value="EHO54531.1"/>
    <property type="molecule type" value="Genomic_DNA"/>
</dbReference>
<proteinExistence type="inferred from homology"/>
<dbReference type="GO" id="GO:0003700">
    <property type="term" value="F:DNA-binding transcription factor activity"/>
    <property type="evidence" value="ECO:0007669"/>
    <property type="project" value="InterPro"/>
</dbReference>
<evidence type="ECO:0000259" key="5">
    <source>
        <dbReference type="PROSITE" id="PS50931"/>
    </source>
</evidence>
<dbReference type="InterPro" id="IPR036390">
    <property type="entry name" value="WH_DNA-bd_sf"/>
</dbReference>
<dbReference type="PROSITE" id="PS51138">
    <property type="entry name" value="ENT"/>
    <property type="match status" value="1"/>
</dbReference>
<accession>H1LBY1</accession>
<dbReference type="Pfam" id="PF00126">
    <property type="entry name" value="HTH_1"/>
    <property type="match status" value="1"/>
</dbReference>
<keyword evidence="3" id="KW-0238">DNA-binding</keyword>
<dbReference type="PANTHER" id="PTHR30419">
    <property type="entry name" value="HTH-TYPE TRANSCRIPTIONAL REGULATOR YBHD"/>
    <property type="match status" value="1"/>
</dbReference>
<dbReference type="SUPFAM" id="SSF53850">
    <property type="entry name" value="Periplasmic binding protein-like II"/>
    <property type="match status" value="1"/>
</dbReference>
<evidence type="ECO:0000313" key="7">
    <source>
        <dbReference type="EMBL" id="EHO54531.1"/>
    </source>
</evidence>
<dbReference type="Proteomes" id="UP000005025">
    <property type="component" value="Unassembled WGS sequence"/>
</dbReference>
<organism evidence="7 8">
    <name type="scientific">Lentilactobacillus kisonensis F0435</name>
    <dbReference type="NCBI Taxonomy" id="797516"/>
    <lineage>
        <taxon>Bacteria</taxon>
        <taxon>Bacillati</taxon>
        <taxon>Bacillota</taxon>
        <taxon>Bacilli</taxon>
        <taxon>Lactobacillales</taxon>
        <taxon>Lactobacillaceae</taxon>
        <taxon>Lentilactobacillus</taxon>
    </lineage>
</organism>
<comment type="similarity">
    <text evidence="1">Belongs to the LysR transcriptional regulatory family.</text>
</comment>
<dbReference type="Gene3D" id="1.10.10.10">
    <property type="entry name" value="Winged helix-like DNA-binding domain superfamily/Winged helix DNA-binding domain"/>
    <property type="match status" value="1"/>
</dbReference>
<dbReference type="PROSITE" id="PS50931">
    <property type="entry name" value="HTH_LYSR"/>
    <property type="match status" value="1"/>
</dbReference>
<evidence type="ECO:0000259" key="6">
    <source>
        <dbReference type="PROSITE" id="PS51138"/>
    </source>
</evidence>
<comment type="caution">
    <text evidence="7">The sequence shown here is derived from an EMBL/GenBank/DDBJ whole genome shotgun (WGS) entry which is preliminary data.</text>
</comment>
<dbReference type="InterPro" id="IPR000847">
    <property type="entry name" value="LysR_HTH_N"/>
</dbReference>
<name>H1LBY1_9LACO</name>
<dbReference type="InterPro" id="IPR005119">
    <property type="entry name" value="LysR_subst-bd"/>
</dbReference>
<dbReference type="SUPFAM" id="SSF46785">
    <property type="entry name" value="Winged helix' DNA-binding domain"/>
    <property type="match status" value="1"/>
</dbReference>
<dbReference type="InterPro" id="IPR036388">
    <property type="entry name" value="WH-like_DNA-bd_sf"/>
</dbReference>
<reference evidence="7 8" key="1">
    <citation type="submission" date="2011-09" db="EMBL/GenBank/DDBJ databases">
        <authorList>
            <person name="Weinstock G."/>
            <person name="Sodergren E."/>
            <person name="Clifton S."/>
            <person name="Fulton L."/>
            <person name="Fulton B."/>
            <person name="Courtney L."/>
            <person name="Fronick C."/>
            <person name="Harrison M."/>
            <person name="Strong C."/>
            <person name="Farmer C."/>
            <person name="Delahaunty K."/>
            <person name="Markovic C."/>
            <person name="Hall O."/>
            <person name="Minx P."/>
            <person name="Tomlinson C."/>
            <person name="Mitreva M."/>
            <person name="Hou S."/>
            <person name="Chen J."/>
            <person name="Wollam A."/>
            <person name="Pepin K.H."/>
            <person name="Johnson M."/>
            <person name="Bhonagiri V."/>
            <person name="Zhang X."/>
            <person name="Suruliraj S."/>
            <person name="Warren W."/>
            <person name="Chinwalla A."/>
            <person name="Mardis E.R."/>
            <person name="Wilson R.K."/>
        </authorList>
    </citation>
    <scope>NUCLEOTIDE SEQUENCE [LARGE SCALE GENOMIC DNA]</scope>
    <source>
        <strain evidence="7 8">F0435</strain>
    </source>
</reference>
<dbReference type="PATRIC" id="fig|797516.3.peg.84"/>
<dbReference type="GO" id="GO:0003677">
    <property type="term" value="F:DNA binding"/>
    <property type="evidence" value="ECO:0007669"/>
    <property type="project" value="UniProtKB-KW"/>
</dbReference>
<evidence type="ECO:0000256" key="4">
    <source>
        <dbReference type="ARBA" id="ARBA00023163"/>
    </source>
</evidence>
<dbReference type="InterPro" id="IPR005491">
    <property type="entry name" value="ENT_dom"/>
</dbReference>
<dbReference type="AlphaFoldDB" id="H1LBY1"/>
<evidence type="ECO:0000313" key="8">
    <source>
        <dbReference type="Proteomes" id="UP000005025"/>
    </source>
</evidence>
<dbReference type="InterPro" id="IPR050950">
    <property type="entry name" value="HTH-type_LysR_regulators"/>
</dbReference>
<dbReference type="STRING" id="797516.HMPREF9104_00092"/>
<dbReference type="GO" id="GO:0005829">
    <property type="term" value="C:cytosol"/>
    <property type="evidence" value="ECO:0007669"/>
    <property type="project" value="TreeGrafter"/>
</dbReference>
<dbReference type="Pfam" id="PF03466">
    <property type="entry name" value="LysR_substrate"/>
    <property type="match status" value="1"/>
</dbReference>
<keyword evidence="2" id="KW-0805">Transcription regulation</keyword>
<sequence length="306" mass="34591">MENIMQIKDMEYFIKLTEVRNFTQVAQAFKVSQPTITYAVKRLETELNAQLVIRNPEHHSVSITPAAQQFVVHANKVMIELKRARAEIQSQKEAKIKLGLPPIIGNFYFSKFIPQLTKQGLVSKLNTDSFGSEETLAKLLSGDINLALIGSSEPLRSPDLKLFLLRQNPFTIITGSRKDSIKLPKLLSFSQAAVNPFIVFNEGFVHNKAFSYFNLSADVSPQIIYKTTDIGILKNMVSHNAGIGLLTDLAIDSHDKLITHAIIDDNQPLFNIYLAYRRNYQLSIDEKKFVKLFQSHVLRNKKAPGF</sequence>
<feature type="domain" description="ENT" evidence="6">
    <location>
        <begin position="10"/>
        <end position="98"/>
    </location>
</feature>
<evidence type="ECO:0000256" key="1">
    <source>
        <dbReference type="ARBA" id="ARBA00009437"/>
    </source>
</evidence>
<keyword evidence="4" id="KW-0804">Transcription</keyword>
<gene>
    <name evidence="7" type="ORF">HMPREF9104_00092</name>
</gene>
<dbReference type="Gene3D" id="3.40.190.290">
    <property type="match status" value="1"/>
</dbReference>
<protein>
    <submittedName>
        <fullName evidence="7">Transcriptional regulator, LysR family</fullName>
    </submittedName>
</protein>